<keyword evidence="4" id="KW-0050">Antiport</keyword>
<dbReference type="InterPro" id="IPR006153">
    <property type="entry name" value="Cation/H_exchanger_TM"/>
</dbReference>
<dbReference type="EMBL" id="CP054475">
    <property type="protein sequence ID" value="UXD88299.1"/>
    <property type="molecule type" value="Genomic_DNA"/>
</dbReference>
<evidence type="ECO:0000313" key="12">
    <source>
        <dbReference type="EMBL" id="UXD88299.1"/>
    </source>
</evidence>
<proteinExistence type="inferred from homology"/>
<evidence type="ECO:0000256" key="7">
    <source>
        <dbReference type="ARBA" id="ARBA00023065"/>
    </source>
</evidence>
<feature type="transmembrane region" description="Helical" evidence="9">
    <location>
        <begin position="42"/>
        <end position="62"/>
    </location>
</feature>
<sequence length="529" mass="57669">MDYLWVLVAFLCGFVVKQLGMPPLVGYLLAGFGLHAMGVQPVGSLQALADLGITLMLFTIGLKLNIRALMQKEVWLTSVLHTGVWVVLLAGVLLLAAWLGLSHYFDIPLTAALLVAFALSFSSTVCVVKMLEEASELKTRHGKIAVGILVIQDILAVVFLVASTGKTPSLWAFGLFGLFLIKPLLHRLVSQAGHGELLPLLGFFLALGGSELFTLVNMKGDLGALLVGMLLASHAKSAELYKVLMNFKDLFLIGFFLSIGFTALPSLDMALTALLLTVLLLVKFVLFFALLARFSVSGRSSYLSALALTNYSEFGLIVASLSVNRGWLSEDWLVIIALVMSLSFILSSFIYRRAHHIYALRKDSINRFERAGAHQGFERPKEATVLILGMGRVGKGAYCALEREYGSRVWGVESDAERVAALKAEGFNVVVGDSDDMEFWQKVSTQGIRLVMLALPSQTEMRSTLEMLKLAGYQGKVAAVARYEDERAELLHLGVDVAFNYYSEVGAGFAAESRHLLTGSEPLDVAHQV</sequence>
<feature type="domain" description="Cation/H+ exchanger transmembrane" evidence="10">
    <location>
        <begin position="6"/>
        <end position="348"/>
    </location>
</feature>
<feature type="transmembrane region" description="Helical" evidence="9">
    <location>
        <begin position="273"/>
        <end position="294"/>
    </location>
</feature>
<feature type="transmembrane region" description="Helical" evidence="9">
    <location>
        <begin position="74"/>
        <end position="101"/>
    </location>
</feature>
<feature type="transmembrane region" description="Helical" evidence="9">
    <location>
        <begin position="332"/>
        <end position="351"/>
    </location>
</feature>
<evidence type="ECO:0000256" key="8">
    <source>
        <dbReference type="ARBA" id="ARBA00023136"/>
    </source>
</evidence>
<protein>
    <submittedName>
        <fullName evidence="12">Cation:proton antiporter</fullName>
    </submittedName>
</protein>
<gene>
    <name evidence="12" type="ORF">HUF19_13085</name>
</gene>
<evidence type="ECO:0000259" key="11">
    <source>
        <dbReference type="Pfam" id="PF02254"/>
    </source>
</evidence>
<evidence type="ECO:0000256" key="5">
    <source>
        <dbReference type="ARBA" id="ARBA00022692"/>
    </source>
</evidence>
<evidence type="ECO:0000313" key="13">
    <source>
        <dbReference type="Proteomes" id="UP001065322"/>
    </source>
</evidence>
<feature type="domain" description="RCK N-terminal" evidence="11">
    <location>
        <begin position="385"/>
        <end position="500"/>
    </location>
</feature>
<dbReference type="PANTHER" id="PTHR42751:SF1">
    <property type="entry name" value="CATION_PROTON ANTIPORTER YBAL-RELATED"/>
    <property type="match status" value="1"/>
</dbReference>
<evidence type="ECO:0000256" key="2">
    <source>
        <dbReference type="ARBA" id="ARBA00005551"/>
    </source>
</evidence>
<name>A0ABY6AE87_9GAMM</name>
<keyword evidence="5 9" id="KW-0812">Transmembrane</keyword>
<evidence type="ECO:0000256" key="4">
    <source>
        <dbReference type="ARBA" id="ARBA00022449"/>
    </source>
</evidence>
<feature type="transmembrane region" description="Helical" evidence="9">
    <location>
        <begin position="168"/>
        <end position="185"/>
    </location>
</feature>
<dbReference type="InterPro" id="IPR003148">
    <property type="entry name" value="RCK_N"/>
</dbReference>
<dbReference type="PANTHER" id="PTHR42751">
    <property type="entry name" value="SODIUM/HYDROGEN EXCHANGER FAMILY/TRKA DOMAIN PROTEIN"/>
    <property type="match status" value="1"/>
</dbReference>
<feature type="transmembrane region" description="Helical" evidence="9">
    <location>
        <begin position="197"/>
        <end position="216"/>
    </location>
</feature>
<dbReference type="Pfam" id="PF02254">
    <property type="entry name" value="TrkA_N"/>
    <property type="match status" value="1"/>
</dbReference>
<evidence type="ECO:0000259" key="10">
    <source>
        <dbReference type="Pfam" id="PF00999"/>
    </source>
</evidence>
<keyword evidence="13" id="KW-1185">Reference proteome</keyword>
<comment type="subcellular location">
    <subcellularLocation>
        <location evidence="1">Membrane</location>
        <topology evidence="1">Multi-pass membrane protein</topology>
    </subcellularLocation>
</comment>
<dbReference type="Pfam" id="PF00999">
    <property type="entry name" value="Na_H_Exchanger"/>
    <property type="match status" value="1"/>
</dbReference>
<keyword evidence="8 9" id="KW-0472">Membrane</keyword>
<feature type="transmembrane region" description="Helical" evidence="9">
    <location>
        <begin position="250"/>
        <end position="267"/>
    </location>
</feature>
<dbReference type="InterPro" id="IPR036291">
    <property type="entry name" value="NAD(P)-bd_dom_sf"/>
</dbReference>
<organism evidence="12 13">
    <name type="scientific">Thalassolituus hydrocarboniclasticus</name>
    <dbReference type="NCBI Taxonomy" id="2742796"/>
    <lineage>
        <taxon>Bacteria</taxon>
        <taxon>Pseudomonadati</taxon>
        <taxon>Pseudomonadota</taxon>
        <taxon>Gammaproteobacteria</taxon>
        <taxon>Oceanospirillales</taxon>
        <taxon>Oceanospirillaceae</taxon>
        <taxon>Thalassolituus</taxon>
    </lineage>
</organism>
<keyword evidence="6 9" id="KW-1133">Transmembrane helix</keyword>
<accession>A0ABY6AE87</accession>
<dbReference type="RefSeq" id="WP_260997038.1">
    <property type="nucleotide sequence ID" value="NZ_CP054475.1"/>
</dbReference>
<feature type="transmembrane region" description="Helical" evidence="9">
    <location>
        <begin position="107"/>
        <end position="131"/>
    </location>
</feature>
<dbReference type="SUPFAM" id="SSF51735">
    <property type="entry name" value="NAD(P)-binding Rossmann-fold domains"/>
    <property type="match status" value="1"/>
</dbReference>
<evidence type="ECO:0000256" key="1">
    <source>
        <dbReference type="ARBA" id="ARBA00004141"/>
    </source>
</evidence>
<comment type="similarity">
    <text evidence="2">Belongs to the monovalent cation:proton antiporter 2 (CPA2) transporter (TC 2.A.37) family.</text>
</comment>
<keyword evidence="7" id="KW-0406">Ion transport</keyword>
<evidence type="ECO:0000256" key="3">
    <source>
        <dbReference type="ARBA" id="ARBA00022448"/>
    </source>
</evidence>
<dbReference type="Gene3D" id="3.40.50.720">
    <property type="entry name" value="NAD(P)-binding Rossmann-like Domain"/>
    <property type="match status" value="1"/>
</dbReference>
<dbReference type="Gene3D" id="1.20.1530.20">
    <property type="match status" value="1"/>
</dbReference>
<reference evidence="13" key="1">
    <citation type="submission" date="2020-06" db="EMBL/GenBank/DDBJ databases">
        <title>Thalassolituus marinus alknpb1M-1, a hydrocarbon-degrading bacterium isolated from the deep-sea overlying water using an in-situ strategy from the South China Sea basin.</title>
        <authorList>
            <person name="Dong C."/>
            <person name="Chen Y."/>
            <person name="Shao Z."/>
        </authorList>
    </citation>
    <scope>NUCLEOTIDE SEQUENCE [LARGE SCALE GENOMIC DNA]</scope>
    <source>
        <strain evidence="13">alknpb1M-1</strain>
    </source>
</reference>
<dbReference type="InterPro" id="IPR038770">
    <property type="entry name" value="Na+/solute_symporter_sf"/>
</dbReference>
<evidence type="ECO:0000256" key="9">
    <source>
        <dbReference type="SAM" id="Phobius"/>
    </source>
</evidence>
<feature type="transmembrane region" description="Helical" evidence="9">
    <location>
        <begin position="143"/>
        <end position="162"/>
    </location>
</feature>
<dbReference type="Proteomes" id="UP001065322">
    <property type="component" value="Chromosome"/>
</dbReference>
<evidence type="ECO:0000256" key="6">
    <source>
        <dbReference type="ARBA" id="ARBA00022989"/>
    </source>
</evidence>
<keyword evidence="3" id="KW-0813">Transport</keyword>